<reference evidence="2 3" key="1">
    <citation type="submission" date="2015-10" db="EMBL/GenBank/DDBJ databases">
        <title>Genome analyses suggest a sexual origin of heterokaryosis in a supposedly ancient asexual fungus.</title>
        <authorList>
            <person name="Ropars J."/>
            <person name="Sedzielewska K."/>
            <person name="Noel J."/>
            <person name="Charron P."/>
            <person name="Farinelli L."/>
            <person name="Marton T."/>
            <person name="Kruger M."/>
            <person name="Pelin A."/>
            <person name="Brachmann A."/>
            <person name="Corradi N."/>
        </authorList>
    </citation>
    <scope>NUCLEOTIDE SEQUENCE [LARGE SCALE GENOMIC DNA]</scope>
    <source>
        <strain evidence="2 3">A4</strain>
    </source>
</reference>
<dbReference type="Proteomes" id="UP000234323">
    <property type="component" value="Unassembled WGS sequence"/>
</dbReference>
<dbReference type="VEuPathDB" id="FungiDB:RhiirA1_445358"/>
<gene>
    <name evidence="2" type="ORF">RhiirA4_542372</name>
</gene>
<organism evidence="2 3">
    <name type="scientific">Rhizophagus irregularis</name>
    <dbReference type="NCBI Taxonomy" id="588596"/>
    <lineage>
        <taxon>Eukaryota</taxon>
        <taxon>Fungi</taxon>
        <taxon>Fungi incertae sedis</taxon>
        <taxon>Mucoromycota</taxon>
        <taxon>Glomeromycotina</taxon>
        <taxon>Glomeromycetes</taxon>
        <taxon>Glomerales</taxon>
        <taxon>Glomeraceae</taxon>
        <taxon>Rhizophagus</taxon>
    </lineage>
</organism>
<evidence type="ECO:0000313" key="2">
    <source>
        <dbReference type="EMBL" id="PKY45149.1"/>
    </source>
</evidence>
<sequence length="295" mass="32171">MLIARLNNCCCCIPLKAGVLIITLLWLCYGIYSCAILTRTVIQVILYALTTLGAAFGLYALTCANTYKNLRIYSGIVILFTLHDILSNFIVIIIEVSDSSCLLYRCSFLPVTIAISIFASLLSIYFAIVVYTYAQRRKSKEDAAAAAAPYRQPVVYHPYVVGMTNVVPATASNHPYSVVMTNVAPVTANNYPYGQTTITNVSTAADSSSYRQTNPITVDDHPYGQTSDDLMTSVPVTVDDHPYGQTSDDLVTSIQATADDHPYGQTSDDLNMSMSAATSDDTKTIDDIKTNDDIK</sequence>
<protein>
    <submittedName>
        <fullName evidence="2">Uncharacterized protein</fullName>
    </submittedName>
</protein>
<dbReference type="PROSITE" id="PS51257">
    <property type="entry name" value="PROKAR_LIPOPROTEIN"/>
    <property type="match status" value="1"/>
</dbReference>
<dbReference type="VEuPathDB" id="FungiDB:FUN_003301"/>
<feature type="transmembrane region" description="Helical" evidence="1">
    <location>
        <begin position="108"/>
        <end position="131"/>
    </location>
</feature>
<feature type="transmembrane region" description="Helical" evidence="1">
    <location>
        <begin position="76"/>
        <end position="96"/>
    </location>
</feature>
<keyword evidence="1" id="KW-1133">Transmembrane helix</keyword>
<comment type="caution">
    <text evidence="2">The sequence shown here is derived from an EMBL/GenBank/DDBJ whole genome shotgun (WGS) entry which is preliminary data.</text>
</comment>
<proteinExistence type="predicted"/>
<dbReference type="VEuPathDB" id="FungiDB:RhiirFUN_023575"/>
<keyword evidence="1" id="KW-0812">Transmembrane</keyword>
<feature type="transmembrane region" description="Helical" evidence="1">
    <location>
        <begin position="12"/>
        <end position="32"/>
    </location>
</feature>
<feature type="transmembrane region" description="Helical" evidence="1">
    <location>
        <begin position="44"/>
        <end position="64"/>
    </location>
</feature>
<dbReference type="EMBL" id="LLXI01000364">
    <property type="protein sequence ID" value="PKY45149.1"/>
    <property type="molecule type" value="Genomic_DNA"/>
</dbReference>
<accession>A0A2I1GEU1</accession>
<keyword evidence="1" id="KW-0472">Membrane</keyword>
<keyword evidence="3" id="KW-1185">Reference proteome</keyword>
<evidence type="ECO:0000313" key="3">
    <source>
        <dbReference type="Proteomes" id="UP000234323"/>
    </source>
</evidence>
<dbReference type="AlphaFoldDB" id="A0A2I1GEU1"/>
<name>A0A2I1GEU1_9GLOM</name>
<evidence type="ECO:0000256" key="1">
    <source>
        <dbReference type="SAM" id="Phobius"/>
    </source>
</evidence>